<protein>
    <recommendedName>
        <fullName evidence="3">DUF4352 domain-containing protein</fullName>
    </recommendedName>
</protein>
<keyword evidence="2" id="KW-1185">Reference proteome</keyword>
<accession>A0ABR7DYT0</accession>
<dbReference type="RefSeq" id="WP_186958779.1">
    <property type="nucleotide sequence ID" value="NZ_JACOOI010000005.1"/>
</dbReference>
<evidence type="ECO:0000313" key="2">
    <source>
        <dbReference type="Proteomes" id="UP000644010"/>
    </source>
</evidence>
<proteinExistence type="predicted"/>
<reference evidence="1 2" key="1">
    <citation type="submission" date="2020-08" db="EMBL/GenBank/DDBJ databases">
        <title>Genome public.</title>
        <authorList>
            <person name="Liu C."/>
            <person name="Sun Q."/>
        </authorList>
    </citation>
    <scope>NUCLEOTIDE SEQUENCE [LARGE SCALE GENOMIC DNA]</scope>
    <source>
        <strain evidence="1 2">BX2</strain>
    </source>
</reference>
<dbReference type="Proteomes" id="UP000644010">
    <property type="component" value="Unassembled WGS sequence"/>
</dbReference>
<evidence type="ECO:0000313" key="1">
    <source>
        <dbReference type="EMBL" id="MBC5642578.1"/>
    </source>
</evidence>
<evidence type="ECO:0008006" key="3">
    <source>
        <dbReference type="Google" id="ProtNLM"/>
    </source>
</evidence>
<organism evidence="1 2">
    <name type="scientific">Parabacteroides segnis</name>
    <dbReference type="NCBI Taxonomy" id="2763058"/>
    <lineage>
        <taxon>Bacteria</taxon>
        <taxon>Pseudomonadati</taxon>
        <taxon>Bacteroidota</taxon>
        <taxon>Bacteroidia</taxon>
        <taxon>Bacteroidales</taxon>
        <taxon>Tannerellaceae</taxon>
        <taxon>Parabacteroides</taxon>
    </lineage>
</organism>
<dbReference type="EMBL" id="JACOOI010000005">
    <property type="protein sequence ID" value="MBC5642578.1"/>
    <property type="molecule type" value="Genomic_DNA"/>
</dbReference>
<name>A0ABR7DYT0_9BACT</name>
<comment type="caution">
    <text evidence="1">The sequence shown here is derived from an EMBL/GenBank/DDBJ whole genome shotgun (WGS) entry which is preliminary data.</text>
</comment>
<gene>
    <name evidence="1" type="ORF">H8S77_06720</name>
</gene>
<sequence>MNNTFIKSLIGITLFLILPGTVSAQSFLDKVLKGVEKTNKILDETDKILGNDNSSSRSRHSNIKITSPHPDIEIKYKNCVMAGSIAILDLVITNNGKDAQIQLGGSSYTRVYDDSGNQYTETYVSIADGEMKNWDSILFPTEVPLKFRMQIAGVSSKATLFKRINLNIYSKTLNNTEPIILQNIPITHKDE</sequence>